<dbReference type="Pfam" id="PF19648">
    <property type="entry name" value="DUF6151"/>
    <property type="match status" value="1"/>
</dbReference>
<reference evidence="1 2" key="1">
    <citation type="submission" date="2020-10" db="EMBL/GenBank/DDBJ databases">
        <title>Genome sequencing of Massilia sp. LPB0304.</title>
        <authorList>
            <person name="Kim J."/>
        </authorList>
    </citation>
    <scope>NUCLEOTIDE SEQUENCE [LARGE SCALE GENOMIC DNA]</scope>
    <source>
        <strain evidence="1 2">LPB0304</strain>
    </source>
</reference>
<dbReference type="InterPro" id="IPR046149">
    <property type="entry name" value="DUF6151"/>
</dbReference>
<dbReference type="Proteomes" id="UP000593875">
    <property type="component" value="Chromosome"/>
</dbReference>
<organism evidence="1 2">
    <name type="scientific">Massilia litorea</name>
    <dbReference type="NCBI Taxonomy" id="2769491"/>
    <lineage>
        <taxon>Bacteria</taxon>
        <taxon>Pseudomonadati</taxon>
        <taxon>Pseudomonadota</taxon>
        <taxon>Betaproteobacteria</taxon>
        <taxon>Burkholderiales</taxon>
        <taxon>Oxalobacteraceae</taxon>
        <taxon>Telluria group</taxon>
        <taxon>Massilia</taxon>
    </lineage>
</organism>
<sequence>MCYCKDCQAFARFLKAENAVLDAAGGTEVEAAVPAALRFTEGLEHLACMSLSPKGIYRWYASCCNTPIGNTPRDPKMSYVGLVRTCLDAPDEGLDRALGRARFTANTGSATKPVQSTPVGAVLAVARIGMALAKARLGGGWRSNPFFDTAGAPIRAPRVLTREERAAVTP</sequence>
<gene>
    <name evidence="1" type="ORF">LPB04_15850</name>
</gene>
<protein>
    <submittedName>
        <fullName evidence="1">Uncharacterized protein</fullName>
    </submittedName>
</protein>
<proteinExistence type="predicted"/>
<dbReference type="KEGG" id="mlir:LPB04_15850"/>
<dbReference type="EMBL" id="CP062941">
    <property type="protein sequence ID" value="QOL52071.1"/>
    <property type="molecule type" value="Genomic_DNA"/>
</dbReference>
<keyword evidence="2" id="KW-1185">Reference proteome</keyword>
<evidence type="ECO:0000313" key="1">
    <source>
        <dbReference type="EMBL" id="QOL52071.1"/>
    </source>
</evidence>
<evidence type="ECO:0000313" key="2">
    <source>
        <dbReference type="Proteomes" id="UP000593875"/>
    </source>
</evidence>
<accession>A0A7L9UAI7</accession>
<name>A0A7L9UAI7_9BURK</name>
<dbReference type="AlphaFoldDB" id="A0A7L9UAI7"/>